<name>A0AAU2V7A4_9ACTN</name>
<evidence type="ECO:0000256" key="6">
    <source>
        <dbReference type="RuleBase" id="RU003943"/>
    </source>
</evidence>
<dbReference type="EMBL" id="CP108318">
    <property type="protein sequence ID" value="WTW62999.1"/>
    <property type="molecule type" value="Genomic_DNA"/>
</dbReference>
<feature type="compositionally biased region" description="Low complexity" evidence="7">
    <location>
        <begin position="8"/>
        <end position="31"/>
    </location>
</feature>
<dbReference type="Pfam" id="PF00950">
    <property type="entry name" value="ABC-3"/>
    <property type="match status" value="1"/>
</dbReference>
<comment type="similarity">
    <text evidence="2 6">Belongs to the ABC-3 integral membrane protein family.</text>
</comment>
<dbReference type="InterPro" id="IPR001626">
    <property type="entry name" value="ABC_TroCD"/>
</dbReference>
<dbReference type="GO" id="GO:0055085">
    <property type="term" value="P:transmembrane transport"/>
    <property type="evidence" value="ECO:0007669"/>
    <property type="project" value="InterPro"/>
</dbReference>
<evidence type="ECO:0000256" key="1">
    <source>
        <dbReference type="ARBA" id="ARBA00004141"/>
    </source>
</evidence>
<protein>
    <submittedName>
        <fullName evidence="9">Metal ABC transporter permease</fullName>
    </submittedName>
</protein>
<evidence type="ECO:0000256" key="8">
    <source>
        <dbReference type="SAM" id="Phobius"/>
    </source>
</evidence>
<dbReference type="SUPFAM" id="SSF81345">
    <property type="entry name" value="ABC transporter involved in vitamin B12 uptake, BtuC"/>
    <property type="match status" value="1"/>
</dbReference>
<dbReference type="AlphaFoldDB" id="A0AAU2V7A4"/>
<evidence type="ECO:0000256" key="4">
    <source>
        <dbReference type="ARBA" id="ARBA00022989"/>
    </source>
</evidence>
<proteinExistence type="inferred from homology"/>
<sequence length="125" mass="12649">MSTPYPALPASALSPGAWPSSRRSPRSAPVGAAAAEATQAVGSLLLGLLAAPAGTAHRLTDRPYRGLALSAGLAVAAMWAGLALSYTVPQLPPSFAIMTVATAVYAAVLVAVHPRPHVRTRTAEA</sequence>
<reference evidence="9" key="1">
    <citation type="submission" date="2022-10" db="EMBL/GenBank/DDBJ databases">
        <title>The complete genomes of actinobacterial strains from the NBC collection.</title>
        <authorList>
            <person name="Joergensen T.S."/>
            <person name="Alvarez Arevalo M."/>
            <person name="Sterndorff E.B."/>
            <person name="Faurdal D."/>
            <person name="Vuksanovic O."/>
            <person name="Mourched A.-S."/>
            <person name="Charusanti P."/>
            <person name="Shaw S."/>
            <person name="Blin K."/>
            <person name="Weber T."/>
        </authorList>
    </citation>
    <scope>NUCLEOTIDE SEQUENCE</scope>
    <source>
        <strain evidence="9">NBC_00003</strain>
    </source>
</reference>
<evidence type="ECO:0000256" key="3">
    <source>
        <dbReference type="ARBA" id="ARBA00022692"/>
    </source>
</evidence>
<evidence type="ECO:0000256" key="7">
    <source>
        <dbReference type="SAM" id="MobiDB-lite"/>
    </source>
</evidence>
<keyword evidence="4 8" id="KW-1133">Transmembrane helix</keyword>
<keyword evidence="5 8" id="KW-0472">Membrane</keyword>
<feature type="region of interest" description="Disordered" evidence="7">
    <location>
        <begin position="1"/>
        <end position="31"/>
    </location>
</feature>
<keyword evidence="3 6" id="KW-0812">Transmembrane</keyword>
<accession>A0AAU2V7A4</accession>
<evidence type="ECO:0000256" key="5">
    <source>
        <dbReference type="ARBA" id="ARBA00023136"/>
    </source>
</evidence>
<comment type="subcellular location">
    <subcellularLocation>
        <location evidence="6">Cell membrane</location>
        <topology evidence="6">Multi-pass membrane protein</topology>
    </subcellularLocation>
    <subcellularLocation>
        <location evidence="1">Membrane</location>
        <topology evidence="1">Multi-pass membrane protein</topology>
    </subcellularLocation>
</comment>
<feature type="transmembrane region" description="Helical" evidence="8">
    <location>
        <begin position="67"/>
        <end position="88"/>
    </location>
</feature>
<evidence type="ECO:0000256" key="2">
    <source>
        <dbReference type="ARBA" id="ARBA00008034"/>
    </source>
</evidence>
<dbReference type="GO" id="GO:0043190">
    <property type="term" value="C:ATP-binding cassette (ABC) transporter complex"/>
    <property type="evidence" value="ECO:0007669"/>
    <property type="project" value="InterPro"/>
</dbReference>
<gene>
    <name evidence="9" type="ORF">OG549_21370</name>
</gene>
<dbReference type="InterPro" id="IPR037294">
    <property type="entry name" value="ABC_BtuC-like"/>
</dbReference>
<organism evidence="9">
    <name type="scientific">Streptomyces sp. NBC_00003</name>
    <dbReference type="NCBI Taxonomy" id="2903608"/>
    <lineage>
        <taxon>Bacteria</taxon>
        <taxon>Bacillati</taxon>
        <taxon>Actinomycetota</taxon>
        <taxon>Actinomycetes</taxon>
        <taxon>Kitasatosporales</taxon>
        <taxon>Streptomycetaceae</taxon>
        <taxon>Streptomyces</taxon>
    </lineage>
</organism>
<feature type="transmembrane region" description="Helical" evidence="8">
    <location>
        <begin position="94"/>
        <end position="112"/>
    </location>
</feature>
<keyword evidence="6" id="KW-0813">Transport</keyword>
<evidence type="ECO:0000313" key="9">
    <source>
        <dbReference type="EMBL" id="WTW62999.1"/>
    </source>
</evidence>